<proteinExistence type="predicted"/>
<feature type="compositionally biased region" description="Low complexity" evidence="1">
    <location>
        <begin position="159"/>
        <end position="190"/>
    </location>
</feature>
<accession>A0ABS6WL89</accession>
<dbReference type="Pfam" id="PF06240">
    <property type="entry name" value="COXG"/>
    <property type="match status" value="1"/>
</dbReference>
<dbReference type="Proteomes" id="UP001430804">
    <property type="component" value="Unassembled WGS sequence"/>
</dbReference>
<comment type="caution">
    <text evidence="2">The sequence shown here is derived from an EMBL/GenBank/DDBJ whole genome shotgun (WGS) entry which is preliminary data.</text>
</comment>
<evidence type="ECO:0000313" key="3">
    <source>
        <dbReference type="Proteomes" id="UP001430804"/>
    </source>
</evidence>
<gene>
    <name evidence="2" type="ORF">KY465_00920</name>
</gene>
<dbReference type="RefSeq" id="WP_219157491.1">
    <property type="nucleotide sequence ID" value="NZ_JAHWQX010000001.1"/>
</dbReference>
<feature type="region of interest" description="Disordered" evidence="1">
    <location>
        <begin position="159"/>
        <end position="199"/>
    </location>
</feature>
<keyword evidence="3" id="KW-1185">Reference proteome</keyword>
<evidence type="ECO:0000313" key="2">
    <source>
        <dbReference type="EMBL" id="MBW3095834.1"/>
    </source>
</evidence>
<dbReference type="EMBL" id="JAHWQX010000001">
    <property type="protein sequence ID" value="MBW3095834.1"/>
    <property type="molecule type" value="Genomic_DNA"/>
</dbReference>
<dbReference type="CDD" id="cd07823">
    <property type="entry name" value="SRPBCC_5"/>
    <property type="match status" value="1"/>
</dbReference>
<name>A0ABS6WL89_9HYPH</name>
<dbReference type="PANTHER" id="PTHR38588:SF1">
    <property type="entry name" value="BLL0334 PROTEIN"/>
    <property type="match status" value="1"/>
</dbReference>
<reference evidence="2" key="1">
    <citation type="submission" date="2021-07" db="EMBL/GenBank/DDBJ databases">
        <title>Pseudohoeflea marina sp. nov. a polyhydroxyalcanoate-producing bacterium.</title>
        <authorList>
            <person name="Zheng W."/>
            <person name="Yu S."/>
            <person name="Huang Y."/>
        </authorList>
    </citation>
    <scope>NUCLEOTIDE SEQUENCE</scope>
    <source>
        <strain evidence="2">DP4N28-3</strain>
    </source>
</reference>
<sequence>MPVLSQNFTVDHPREQVWATFQDLPLVVRCLPGASLDEEPKDNVAKGRMTVKLGPVKADFAGEAEIDADATTYTGTIKGKGIDKSHASRAKGDVVYHLEELSAGKTGVKVDVDYTLSGSLAQFARGGIVEAVAEQITLSFARNLEKELNASANADAAPVAQAGETPAGAAQPQAAATAPAAPGGTAAKPAEAPKQRAAEPSNELNALDLFWAVLKSKIKRLFGRS</sequence>
<dbReference type="PANTHER" id="PTHR38588">
    <property type="entry name" value="BLL0334 PROTEIN"/>
    <property type="match status" value="1"/>
</dbReference>
<dbReference type="InterPro" id="IPR010419">
    <property type="entry name" value="CO_DH_gsu"/>
</dbReference>
<protein>
    <submittedName>
        <fullName evidence="2">SRPBCC family protein</fullName>
    </submittedName>
</protein>
<evidence type="ECO:0000256" key="1">
    <source>
        <dbReference type="SAM" id="MobiDB-lite"/>
    </source>
</evidence>
<organism evidence="2 3">
    <name type="scientific">Pseudohoeflea coraliihabitans</name>
    <dbReference type="NCBI Taxonomy" id="2860393"/>
    <lineage>
        <taxon>Bacteria</taxon>
        <taxon>Pseudomonadati</taxon>
        <taxon>Pseudomonadota</taxon>
        <taxon>Alphaproteobacteria</taxon>
        <taxon>Hyphomicrobiales</taxon>
        <taxon>Rhizobiaceae</taxon>
        <taxon>Pseudohoeflea</taxon>
    </lineage>
</organism>